<keyword evidence="1" id="KW-1133">Transmembrane helix</keyword>
<gene>
    <name evidence="2" type="ORF">EZS27_033637</name>
</gene>
<sequence>MELSTYFRINADNSAVGILSQVYHFGTCISLLVVVCYGNAVKLCR</sequence>
<feature type="transmembrane region" description="Helical" evidence="1">
    <location>
        <begin position="22"/>
        <end position="41"/>
    </location>
</feature>
<organism evidence="2">
    <name type="scientific">termite gut metagenome</name>
    <dbReference type="NCBI Taxonomy" id="433724"/>
    <lineage>
        <taxon>unclassified sequences</taxon>
        <taxon>metagenomes</taxon>
        <taxon>organismal metagenomes</taxon>
    </lineage>
</organism>
<keyword evidence="1" id="KW-0472">Membrane</keyword>
<reference evidence="2" key="1">
    <citation type="submission" date="2019-03" db="EMBL/GenBank/DDBJ databases">
        <title>Single cell metagenomics reveals metabolic interactions within the superorganism composed of flagellate Streblomastix strix and complex community of Bacteroidetes bacteria on its surface.</title>
        <authorList>
            <person name="Treitli S.C."/>
            <person name="Kolisko M."/>
            <person name="Husnik F."/>
            <person name="Keeling P."/>
            <person name="Hampl V."/>
        </authorList>
    </citation>
    <scope>NUCLEOTIDE SEQUENCE</scope>
    <source>
        <strain evidence="2">STM</strain>
    </source>
</reference>
<evidence type="ECO:0000256" key="1">
    <source>
        <dbReference type="SAM" id="Phobius"/>
    </source>
</evidence>
<feature type="non-terminal residue" evidence="2">
    <location>
        <position position="45"/>
    </location>
</feature>
<keyword evidence="1" id="KW-0812">Transmembrane</keyword>
<accession>A0A5J4Q2T8</accession>
<comment type="caution">
    <text evidence="2">The sequence shown here is derived from an EMBL/GenBank/DDBJ whole genome shotgun (WGS) entry which is preliminary data.</text>
</comment>
<dbReference type="AlphaFoldDB" id="A0A5J4Q2T8"/>
<dbReference type="EMBL" id="SNRY01005045">
    <property type="protein sequence ID" value="KAA6315987.1"/>
    <property type="molecule type" value="Genomic_DNA"/>
</dbReference>
<protein>
    <submittedName>
        <fullName evidence="2">Uncharacterized protein</fullName>
    </submittedName>
</protein>
<evidence type="ECO:0000313" key="2">
    <source>
        <dbReference type="EMBL" id="KAA6315987.1"/>
    </source>
</evidence>
<name>A0A5J4Q2T8_9ZZZZ</name>
<proteinExistence type="predicted"/>